<dbReference type="SUPFAM" id="SSF75553">
    <property type="entry name" value="Smc hinge domain"/>
    <property type="match status" value="1"/>
</dbReference>
<reference evidence="14" key="2">
    <citation type="submission" date="2025-08" db="UniProtKB">
        <authorList>
            <consortium name="RefSeq"/>
        </authorList>
    </citation>
    <scope>IDENTIFICATION</scope>
</reference>
<dbReference type="CDD" id="cd03272">
    <property type="entry name" value="ABC_SMC3_euk"/>
    <property type="match status" value="1"/>
</dbReference>
<evidence type="ECO:0000256" key="4">
    <source>
        <dbReference type="ARBA" id="ARBA00022741"/>
    </source>
</evidence>
<evidence type="ECO:0000256" key="7">
    <source>
        <dbReference type="ARBA" id="ARBA00023054"/>
    </source>
</evidence>
<dbReference type="InterPro" id="IPR036277">
    <property type="entry name" value="SMC_hinge_sf"/>
</dbReference>
<evidence type="ECO:0000256" key="3">
    <source>
        <dbReference type="ARBA" id="ARBA00022618"/>
    </source>
</evidence>
<gene>
    <name evidence="14" type="ORF">An02g04840</name>
</gene>
<dbReference type="AlphaFoldDB" id="A0AAJ8E3B6"/>
<evidence type="ECO:0000256" key="11">
    <source>
        <dbReference type="SAM" id="Coils"/>
    </source>
</evidence>
<dbReference type="Gene3D" id="1.20.1060.20">
    <property type="match status" value="1"/>
</dbReference>
<dbReference type="SUPFAM" id="SSF52540">
    <property type="entry name" value="P-loop containing nucleoside triphosphate hydrolases"/>
    <property type="match status" value="1"/>
</dbReference>
<proteinExistence type="inferred from homology"/>
<keyword evidence="7 11" id="KW-0175">Coiled coil</keyword>
<dbReference type="GO" id="GO:0005524">
    <property type="term" value="F:ATP binding"/>
    <property type="evidence" value="ECO:0007669"/>
    <property type="project" value="UniProtKB-KW"/>
</dbReference>
<evidence type="ECO:0000256" key="10">
    <source>
        <dbReference type="PIRNR" id="PIRNR005719"/>
    </source>
</evidence>
<keyword evidence="3" id="KW-0132">Cell division</keyword>
<dbReference type="Gene3D" id="3.30.70.1620">
    <property type="match status" value="1"/>
</dbReference>
<evidence type="ECO:0000256" key="2">
    <source>
        <dbReference type="ARBA" id="ARBA00005917"/>
    </source>
</evidence>
<feature type="coiled-coil region" evidence="11">
    <location>
        <begin position="186"/>
        <end position="220"/>
    </location>
</feature>
<dbReference type="GO" id="GO:0051301">
    <property type="term" value="P:cell division"/>
    <property type="evidence" value="ECO:0007669"/>
    <property type="project" value="UniProtKB-KW"/>
</dbReference>
<dbReference type="FunFam" id="3.40.50.300:FF:000424">
    <property type="entry name" value="Structural maintenance of chromosomes 3"/>
    <property type="match status" value="1"/>
</dbReference>
<evidence type="ECO:0000256" key="8">
    <source>
        <dbReference type="ARBA" id="ARBA00023242"/>
    </source>
</evidence>
<dbReference type="GeneID" id="4978973"/>
<evidence type="ECO:0000256" key="1">
    <source>
        <dbReference type="ARBA" id="ARBA00004123"/>
    </source>
</evidence>
<dbReference type="GO" id="GO:0005634">
    <property type="term" value="C:nucleus"/>
    <property type="evidence" value="ECO:0007669"/>
    <property type="project" value="UniProtKB-SubCell"/>
</dbReference>
<reference evidence="14" key="1">
    <citation type="submission" date="2025-02" db="EMBL/GenBank/DDBJ databases">
        <authorList>
            <consortium name="NCBI Genome Project"/>
        </authorList>
    </citation>
    <scope>NUCLEOTIDE SEQUENCE</scope>
</reference>
<dbReference type="PIRSF" id="PIRSF005719">
    <property type="entry name" value="SMC"/>
    <property type="match status" value="1"/>
</dbReference>
<dbReference type="RefSeq" id="XP_059605136.1">
    <property type="nucleotide sequence ID" value="XM_059746270.1"/>
</dbReference>
<dbReference type="GO" id="GO:0007059">
    <property type="term" value="P:chromosome segregation"/>
    <property type="evidence" value="ECO:0007669"/>
    <property type="project" value="UniProtKB-ARBA"/>
</dbReference>
<feature type="coiled-coil region" evidence="11">
    <location>
        <begin position="1000"/>
        <end position="1037"/>
    </location>
</feature>
<dbReference type="FunFam" id="3.30.70.1620:FF:000002">
    <property type="entry name" value="Structural maintenance of chromosomes 3"/>
    <property type="match status" value="1"/>
</dbReference>
<protein>
    <recommendedName>
        <fullName evidence="10">Structural maintenance of chromosomes protein</fullName>
    </recommendedName>
</protein>
<keyword evidence="9" id="KW-0131">Cell cycle</keyword>
<accession>A0AAJ8E3B6</accession>
<evidence type="ECO:0000256" key="9">
    <source>
        <dbReference type="ARBA" id="ARBA00023306"/>
    </source>
</evidence>
<dbReference type="InterPro" id="IPR003395">
    <property type="entry name" value="RecF/RecN/SMC_N"/>
</dbReference>
<feature type="coiled-coil region" evidence="11">
    <location>
        <begin position="267"/>
        <end position="315"/>
    </location>
</feature>
<keyword evidence="5" id="KW-0498">Mitosis</keyword>
<dbReference type="Pfam" id="PF02463">
    <property type="entry name" value="SMC_N"/>
    <property type="match status" value="1"/>
</dbReference>
<feature type="domain" description="SMC hinge" evidence="13">
    <location>
        <begin position="543"/>
        <end position="655"/>
    </location>
</feature>
<dbReference type="InterPro" id="IPR041741">
    <property type="entry name" value="SMC3_ABC_euk"/>
</dbReference>
<dbReference type="Gene3D" id="1.10.287.1490">
    <property type="match status" value="1"/>
</dbReference>
<dbReference type="SMART" id="SM00968">
    <property type="entry name" value="SMC_hinge"/>
    <property type="match status" value="1"/>
</dbReference>
<feature type="region of interest" description="Disordered" evidence="12">
    <location>
        <begin position="662"/>
        <end position="682"/>
    </location>
</feature>
<comment type="subcellular location">
    <subcellularLocation>
        <location evidence="1 10">Nucleus</location>
    </subcellularLocation>
</comment>
<dbReference type="InterPro" id="IPR010935">
    <property type="entry name" value="SMC_hinge"/>
</dbReference>
<evidence type="ECO:0000256" key="6">
    <source>
        <dbReference type="ARBA" id="ARBA00022840"/>
    </source>
</evidence>
<evidence type="ECO:0000313" key="14">
    <source>
        <dbReference type="RefSeq" id="XP_059605136.1"/>
    </source>
</evidence>
<sequence length="1219" mass="140395">MYVKQIIIQGFKSYKDQTVIEPFSPKHNVIVGRNGSGKSNFFAAIRFVLSDAYTHLGREERQALLHEGSGSAVMSAYVEIIFDNSDDRFPTGKPEVVLRRTIGLKKDEYTLDRKNATKSDVMNLLESAGFSRSNPYYIVPQGRVTALTNMKDSERLNLLKEVAGTQVYEARRAESLKIMHETNNKRSKIDELLEFINERLAELEEEKDELRNYQDKDKERRCLEYTIYSREQQEISSFLDSLEEQRQTGVEDTDLNRDRFIQGEKEMAQIDAEIAECKQQIEFLKVDKAQLEDERREASKALAQVELQAKSLSDNQVAAQASKLRRDEDLKAVQSAIQEREQELQQLMPQFNAAKDQEDTVKTQLTEAETARQRLYAKQGRNSRFRNKSERDKWLQAAIKDNYASITSVQGVLAQTQEDIKELENDIALLEPESELLRKQIDGRGDTIHSVEQQVQSAKDERDRLMDQRKYVFWFCNRLFLDECDELTMYRELWREEAKLDSILSNASHEVERAERNLSQMMDHNTSRGIAAVRRIKRQYNLEGVYGTLAELFEVSDRYRTSVEVTAGQSLFHYVVDTDETATKVLEILQQEKAGRVTFMPLNRLRSRPINMPRASDTIPMIEKLQYDSKYEKAFVHVFGKTIICPNLQVASQYARSHGVNAITPEGDRSDKRGALTGGFHDSRQSRLDAVKNLAKWRDEYETKKNRGSEIRKELEQLDQLITRSVGELQKLEQQRHQVQNSSGPMRQELRAKRDLLQKKNDNLDAKRRALRNIEGNLAAVTDQVGAFEAELSSPFQKALSNEEEARLEELNNTAQELRRQYQELSSQRSELEGRKSILEVELRENLNPRLDQLVGQDMDLADDSQGNLKETQREMKRLHKALEKLGQRLQQVDESIDQANARVGDLQQRNAETRRELEELAKSIEKHQRRMEKSMQKKAALTKQAAECASNIRDLGVLPDEAFTKYKNTDSNAVVKKLHKVNESLKKYSHVNKKAFEQYNNFTKQREALTSRREELEASEKSIDDLINVLDQRKDEAIERTFKQVSREFANVFEKLVPAGRGRLIIQRKTDRALRQPDEVDSEDEEARESVENYVGVGISVSFNSKHDEQQRIQQLSGGQKSLCALALVFAIQACDPAPFYLFDEIDANLDAQYRTAVAQMLKSISDSTNGQFICTTFRPEMLHVAEKCYGVSFRQKASTIDVVSREEALKFVEEQKS</sequence>
<keyword evidence="6" id="KW-0067">ATP-binding</keyword>
<dbReference type="KEGG" id="ang:An02g04840"/>
<keyword evidence="4" id="KW-0547">Nucleotide-binding</keyword>
<dbReference type="Gene3D" id="3.40.50.300">
    <property type="entry name" value="P-loop containing nucleotide triphosphate hydrolases"/>
    <property type="match status" value="2"/>
</dbReference>
<dbReference type="InterPro" id="IPR027417">
    <property type="entry name" value="P-loop_NTPase"/>
</dbReference>
<organism evidence="14">
    <name type="scientific">Aspergillus niger</name>
    <dbReference type="NCBI Taxonomy" id="5061"/>
    <lineage>
        <taxon>Eukaryota</taxon>
        <taxon>Fungi</taxon>
        <taxon>Dikarya</taxon>
        <taxon>Ascomycota</taxon>
        <taxon>Pezizomycotina</taxon>
        <taxon>Eurotiomycetes</taxon>
        <taxon>Eurotiomycetidae</taxon>
        <taxon>Eurotiales</taxon>
        <taxon>Aspergillaceae</taxon>
        <taxon>Aspergillus</taxon>
        <taxon>Aspergillus subgen. Circumdati</taxon>
    </lineage>
</organism>
<comment type="similarity">
    <text evidence="2">Belongs to the SMC family. SMC3 subfamily.</text>
</comment>
<evidence type="ECO:0000256" key="5">
    <source>
        <dbReference type="ARBA" id="ARBA00022776"/>
    </source>
</evidence>
<dbReference type="PANTHER" id="PTHR43977">
    <property type="entry name" value="STRUCTURAL MAINTENANCE OF CHROMOSOMES PROTEIN 3"/>
    <property type="match status" value="1"/>
</dbReference>
<feature type="coiled-coil region" evidence="11">
    <location>
        <begin position="497"/>
        <end position="524"/>
    </location>
</feature>
<feature type="coiled-coil region" evidence="11">
    <location>
        <begin position="406"/>
        <end position="468"/>
    </location>
</feature>
<dbReference type="FunFam" id="3.40.50.300:FF:000370">
    <property type="entry name" value="Structural maintenance of chromosomes 3"/>
    <property type="match status" value="1"/>
</dbReference>
<name>A0AAJ8E3B6_ASPNG</name>
<dbReference type="Pfam" id="PF06470">
    <property type="entry name" value="SMC_hinge"/>
    <property type="match status" value="1"/>
</dbReference>
<feature type="coiled-coil region" evidence="11">
    <location>
        <begin position="715"/>
        <end position="945"/>
    </location>
</feature>
<evidence type="ECO:0000259" key="13">
    <source>
        <dbReference type="SMART" id="SM00968"/>
    </source>
</evidence>
<evidence type="ECO:0000256" key="12">
    <source>
        <dbReference type="SAM" id="MobiDB-lite"/>
    </source>
</evidence>
<keyword evidence="8 10" id="KW-0539">Nucleus</keyword>
<dbReference type="InterPro" id="IPR024704">
    <property type="entry name" value="SMC"/>
</dbReference>